<evidence type="ECO:0000256" key="1">
    <source>
        <dbReference type="ARBA" id="ARBA00001917"/>
    </source>
</evidence>
<dbReference type="Pfam" id="PF10589">
    <property type="entry name" value="NADH_4Fe-4S"/>
    <property type="match status" value="1"/>
</dbReference>
<dbReference type="Proteomes" id="UP000663555">
    <property type="component" value="Chromosome"/>
</dbReference>
<dbReference type="InterPro" id="IPR001949">
    <property type="entry name" value="NADH-UbQ_OxRdtase_51kDa_CS"/>
</dbReference>
<dbReference type="SUPFAM" id="SSF142019">
    <property type="entry name" value="Nqo1 FMN-binding domain-like"/>
    <property type="match status" value="1"/>
</dbReference>
<protein>
    <recommendedName>
        <fullName evidence="3">NADH-quinone oxidoreductase subunit F</fullName>
    </recommendedName>
    <alternativeName>
        <fullName evidence="8">NADH dehydrogenase I subunit F</fullName>
    </alternativeName>
    <alternativeName>
        <fullName evidence="9">NDH-1 subunit F</fullName>
    </alternativeName>
</protein>
<dbReference type="CDD" id="cd03063">
    <property type="entry name" value="TRX_Fd_FDH_beta"/>
    <property type="match status" value="1"/>
</dbReference>
<keyword evidence="6" id="KW-0408">Iron</keyword>
<dbReference type="Gene3D" id="1.20.1440.230">
    <property type="entry name" value="NADH-ubiquinone oxidoreductase 51kDa subunit, iron-sulphur binding domain"/>
    <property type="match status" value="1"/>
</dbReference>
<evidence type="ECO:0000313" key="11">
    <source>
        <dbReference type="EMBL" id="QSP95674.1"/>
    </source>
</evidence>
<dbReference type="Gene3D" id="3.40.50.11540">
    <property type="entry name" value="NADH-ubiquinone oxidoreductase 51kDa subunit"/>
    <property type="match status" value="1"/>
</dbReference>
<evidence type="ECO:0000259" key="10">
    <source>
        <dbReference type="SMART" id="SM00928"/>
    </source>
</evidence>
<evidence type="ECO:0000256" key="9">
    <source>
        <dbReference type="ARBA" id="ARBA00032787"/>
    </source>
</evidence>
<evidence type="ECO:0000256" key="8">
    <source>
        <dbReference type="ARBA" id="ARBA00031578"/>
    </source>
</evidence>
<evidence type="ECO:0000256" key="3">
    <source>
        <dbReference type="ARBA" id="ARBA00019901"/>
    </source>
</evidence>
<evidence type="ECO:0000256" key="7">
    <source>
        <dbReference type="ARBA" id="ARBA00023014"/>
    </source>
</evidence>
<dbReference type="PANTHER" id="PTHR43578:SF3">
    <property type="entry name" value="NADH-QUINONE OXIDOREDUCTASE SUBUNIT F"/>
    <property type="match status" value="1"/>
</dbReference>
<dbReference type="EMBL" id="CP071247">
    <property type="protein sequence ID" value="QSP95674.1"/>
    <property type="molecule type" value="Genomic_DNA"/>
</dbReference>
<dbReference type="SUPFAM" id="SSF140490">
    <property type="entry name" value="Nqo1C-terminal domain-like"/>
    <property type="match status" value="1"/>
</dbReference>
<feature type="domain" description="NADH-ubiquinone oxidoreductase 51kDa subunit iron-sulphur binding" evidence="10">
    <location>
        <begin position="428"/>
        <end position="473"/>
    </location>
</feature>
<keyword evidence="4" id="KW-0004">4Fe-4S</keyword>
<dbReference type="InterPro" id="IPR037207">
    <property type="entry name" value="Nuop51_4Fe4S-bd_sf"/>
</dbReference>
<evidence type="ECO:0000313" key="12">
    <source>
        <dbReference type="Proteomes" id="UP000663555"/>
    </source>
</evidence>
<dbReference type="InterPro" id="IPR011538">
    <property type="entry name" value="Nuo51_FMN-bd"/>
</dbReference>
<dbReference type="PROSITE" id="PS00645">
    <property type="entry name" value="COMPLEX1_51K_2"/>
    <property type="match status" value="1"/>
</dbReference>
<dbReference type="PANTHER" id="PTHR43578">
    <property type="entry name" value="NADH-QUINONE OXIDOREDUCTASE SUBUNIT F"/>
    <property type="match status" value="1"/>
</dbReference>
<evidence type="ECO:0000256" key="5">
    <source>
        <dbReference type="ARBA" id="ARBA00022723"/>
    </source>
</evidence>
<dbReference type="Gene3D" id="3.10.20.600">
    <property type="match status" value="1"/>
</dbReference>
<gene>
    <name evidence="11" type="ORF">LPB19_04470</name>
</gene>
<keyword evidence="5" id="KW-0479">Metal-binding</keyword>
<keyword evidence="7" id="KW-0411">Iron-sulfur</keyword>
<evidence type="ECO:0000256" key="4">
    <source>
        <dbReference type="ARBA" id="ARBA00022485"/>
    </source>
</evidence>
<comment type="cofactor">
    <cofactor evidence="1">
        <name>FMN</name>
        <dbReference type="ChEBI" id="CHEBI:58210"/>
    </cofactor>
</comment>
<dbReference type="InterPro" id="IPR037225">
    <property type="entry name" value="Nuo51_FMN-bd_sf"/>
</dbReference>
<keyword evidence="12" id="KW-1185">Reference proteome</keyword>
<dbReference type="Gene3D" id="3.40.30.10">
    <property type="entry name" value="Glutaredoxin"/>
    <property type="match status" value="1"/>
</dbReference>
<dbReference type="Pfam" id="PF01512">
    <property type="entry name" value="Complex1_51K"/>
    <property type="match status" value="1"/>
</dbReference>
<evidence type="ECO:0000256" key="6">
    <source>
        <dbReference type="ARBA" id="ARBA00023004"/>
    </source>
</evidence>
<dbReference type="SMART" id="SM00928">
    <property type="entry name" value="NADH_4Fe-4S"/>
    <property type="match status" value="1"/>
</dbReference>
<dbReference type="Gene3D" id="6.10.250.1450">
    <property type="match status" value="1"/>
</dbReference>
<accession>A0ABX7MU29</accession>
<dbReference type="SUPFAM" id="SSF142984">
    <property type="entry name" value="Nqo1 middle domain-like"/>
    <property type="match status" value="1"/>
</dbReference>
<dbReference type="InterPro" id="IPR036249">
    <property type="entry name" value="Thioredoxin-like_sf"/>
</dbReference>
<reference evidence="11 12" key="1">
    <citation type="submission" date="2021-03" db="EMBL/GenBank/DDBJ databases">
        <title>Genome sequencing of Marinobacter sp. LPB0319.</title>
        <authorList>
            <person name="Kim J."/>
        </authorList>
    </citation>
    <scope>NUCLEOTIDE SEQUENCE [LARGE SCALE GENOMIC DNA]</scope>
    <source>
        <strain evidence="11 12">LPB0319</strain>
    </source>
</reference>
<dbReference type="SUPFAM" id="SSF52833">
    <property type="entry name" value="Thioredoxin-like"/>
    <property type="match status" value="1"/>
</dbReference>
<dbReference type="InterPro" id="IPR019575">
    <property type="entry name" value="Nuop51_4Fe4S-bd"/>
</dbReference>
<sequence length="512" mass="54835">MATRIYVPCDTTALSLGADEVARRIEQAAGDRGLSIRLVRNGSRGLCWLEPLVEVDTGRGRIAYGPVAPEDLPELLDAGLLDGQPGHSKCLGNIEEHPYLKRQQRLTFARIGLTDPLSLDDYRAHGGFEGLERAAGMTPQAIVDQVRESGLRGRGGAAFPTGIKWQTVLNQPGDQQKYIVCNADEGDSGSFADRLVMECDPYLLIEGMVIAGLAVGADQGYIYLREEYPVAHRILNQAIARAEAEDYLGADLRGTGQSFHLEVRLAAGAYICGEETSLLESLEGKRGLVRAKPPLPAIHGLFGQPTVVNNVLSLATVPFILARGASTYANVGMGKSRGTLPIQLAGNIRRGGLIELGFGITLREILEDFGGGTYSGRPMKAVQVGGPLMAYLPDSQWDTPMDYEAFAQIGAGIGHGGVVAFDDTVDMGEQARFAMEFCTVESCGKCTPCRIGSVRGVEVIDRIRAGEHPEANLALLEDLCETMVDGSLCAMGGMTPFPVQSVMKHFPGDLKG</sequence>
<proteinExistence type="inferred from homology"/>
<comment type="similarity">
    <text evidence="2">Belongs to the complex I 51 kDa subunit family.</text>
</comment>
<dbReference type="RefSeq" id="WP_206644911.1">
    <property type="nucleotide sequence ID" value="NZ_CP071247.1"/>
</dbReference>
<evidence type="ECO:0000256" key="2">
    <source>
        <dbReference type="ARBA" id="ARBA00007523"/>
    </source>
</evidence>
<name>A0ABX7MU29_9GAMM</name>
<organism evidence="11 12">
    <name type="scientific">Marinobacter salinisoli</name>
    <dbReference type="NCBI Taxonomy" id="2769486"/>
    <lineage>
        <taxon>Bacteria</taxon>
        <taxon>Pseudomonadati</taxon>
        <taxon>Pseudomonadota</taxon>
        <taxon>Gammaproteobacteria</taxon>
        <taxon>Pseudomonadales</taxon>
        <taxon>Marinobacteraceae</taxon>
        <taxon>Marinobacter</taxon>
    </lineage>
</organism>